<dbReference type="EMBL" id="JAANIT010003286">
    <property type="protein sequence ID" value="KAG1534412.1"/>
    <property type="molecule type" value="Genomic_DNA"/>
</dbReference>
<dbReference type="AlphaFoldDB" id="A0A9P6XXA9"/>
<dbReference type="Proteomes" id="UP000717996">
    <property type="component" value="Unassembled WGS sequence"/>
</dbReference>
<evidence type="ECO:0000313" key="2">
    <source>
        <dbReference type="Proteomes" id="UP000717996"/>
    </source>
</evidence>
<gene>
    <name evidence="1" type="ORF">G6F51_012113</name>
</gene>
<accession>A0A9P6XXA9</accession>
<proteinExistence type="predicted"/>
<dbReference type="OrthoDB" id="2282777at2759"/>
<reference evidence="1" key="1">
    <citation type="journal article" date="2020" name="Microb. Genom.">
        <title>Genetic diversity of clinical and environmental Mucorales isolates obtained from an investigation of mucormycosis cases among solid organ transplant recipients.</title>
        <authorList>
            <person name="Nguyen M.H."/>
            <person name="Kaul D."/>
            <person name="Muto C."/>
            <person name="Cheng S.J."/>
            <person name="Richter R.A."/>
            <person name="Bruno V.M."/>
            <person name="Liu G."/>
            <person name="Beyhan S."/>
            <person name="Sundermann A.J."/>
            <person name="Mounaud S."/>
            <person name="Pasculle A.W."/>
            <person name="Nierman W.C."/>
            <person name="Driscoll E."/>
            <person name="Cumbie R."/>
            <person name="Clancy C.J."/>
            <person name="Dupont C.L."/>
        </authorList>
    </citation>
    <scope>NUCLEOTIDE SEQUENCE</scope>
    <source>
        <strain evidence="1">GL16</strain>
    </source>
</reference>
<sequence length="152" mass="17403">MKDKHIIEILKDIVDYLPKYQEYIQQLKDQGYTMIGYCRKSKQRDENSNDCQRLLEQQVEKLKERSLVDKVFVSACCKSSDPIANRDLKNSSNVINELESVDGDMQDLLKVLSTIQKVCLVTLDAAGLTTGIDNLVSFLRQGIYKYCDEGIE</sequence>
<evidence type="ECO:0000313" key="1">
    <source>
        <dbReference type="EMBL" id="KAG1534412.1"/>
    </source>
</evidence>
<protein>
    <submittedName>
        <fullName evidence="1">Uncharacterized protein</fullName>
    </submittedName>
</protein>
<organism evidence="1 2">
    <name type="scientific">Rhizopus oryzae</name>
    <name type="common">Mucormycosis agent</name>
    <name type="synonym">Rhizopus arrhizus var. delemar</name>
    <dbReference type="NCBI Taxonomy" id="64495"/>
    <lineage>
        <taxon>Eukaryota</taxon>
        <taxon>Fungi</taxon>
        <taxon>Fungi incertae sedis</taxon>
        <taxon>Mucoromycota</taxon>
        <taxon>Mucoromycotina</taxon>
        <taxon>Mucoromycetes</taxon>
        <taxon>Mucorales</taxon>
        <taxon>Mucorineae</taxon>
        <taxon>Rhizopodaceae</taxon>
        <taxon>Rhizopus</taxon>
    </lineage>
</organism>
<name>A0A9P6XXA9_RHIOR</name>
<comment type="caution">
    <text evidence="1">The sequence shown here is derived from an EMBL/GenBank/DDBJ whole genome shotgun (WGS) entry which is preliminary data.</text>
</comment>